<gene>
    <name evidence="1" type="ORF">PL9631_850057</name>
</gene>
<evidence type="ECO:0000313" key="1">
    <source>
        <dbReference type="EMBL" id="VXD24643.1"/>
    </source>
</evidence>
<name>A0A7Z9C0F2_9CYAN</name>
<accession>A0A7Z9C0F2</accession>
<proteinExistence type="predicted"/>
<evidence type="ECO:0000313" key="2">
    <source>
        <dbReference type="Proteomes" id="UP000182190"/>
    </source>
</evidence>
<dbReference type="Proteomes" id="UP000182190">
    <property type="component" value="Unassembled WGS sequence"/>
</dbReference>
<dbReference type="AlphaFoldDB" id="A0A7Z9C0F2"/>
<reference evidence="1" key="1">
    <citation type="submission" date="2019-10" db="EMBL/GenBank/DDBJ databases">
        <authorList>
            <consortium name="Genoscope - CEA"/>
            <person name="William W."/>
        </authorList>
    </citation>
    <scope>NUCLEOTIDE SEQUENCE [LARGE SCALE GENOMIC DNA]</scope>
    <source>
        <strain evidence="1">BBR_PRJEB10994</strain>
    </source>
</reference>
<protein>
    <submittedName>
        <fullName evidence="1">Uncharacterized protein</fullName>
    </submittedName>
</protein>
<sequence>MLPIAALPQKIDQTGLPLSRKIRGWIKSVGVIFNGNWS</sequence>
<comment type="caution">
    <text evidence="1">The sequence shown here is derived from an EMBL/GenBank/DDBJ whole genome shotgun (WGS) entry which is preliminary data.</text>
</comment>
<organism evidence="1 2">
    <name type="scientific">Planktothrix paucivesiculata PCC 9631</name>
    <dbReference type="NCBI Taxonomy" id="671071"/>
    <lineage>
        <taxon>Bacteria</taxon>
        <taxon>Bacillati</taxon>
        <taxon>Cyanobacteriota</taxon>
        <taxon>Cyanophyceae</taxon>
        <taxon>Oscillatoriophycideae</taxon>
        <taxon>Oscillatoriales</taxon>
        <taxon>Microcoleaceae</taxon>
        <taxon>Planktothrix</taxon>
    </lineage>
</organism>
<keyword evidence="2" id="KW-1185">Reference proteome</keyword>
<dbReference type="EMBL" id="CZCS02000229">
    <property type="protein sequence ID" value="VXD24643.1"/>
    <property type="molecule type" value="Genomic_DNA"/>
</dbReference>